<dbReference type="SMART" id="SM00398">
    <property type="entry name" value="HMG"/>
    <property type="match status" value="1"/>
</dbReference>
<protein>
    <recommendedName>
        <fullName evidence="3">HMG box domain-containing protein</fullName>
    </recommendedName>
</protein>
<dbReference type="GO" id="GO:0003677">
    <property type="term" value="F:DNA binding"/>
    <property type="evidence" value="ECO:0007669"/>
    <property type="project" value="UniProtKB-UniRule"/>
</dbReference>
<dbReference type="InterPro" id="IPR009071">
    <property type="entry name" value="HMG_box_dom"/>
</dbReference>
<feature type="compositionally biased region" description="Basic and acidic residues" evidence="2">
    <location>
        <begin position="79"/>
        <end position="103"/>
    </location>
</feature>
<dbReference type="VEuPathDB" id="FungiDB:FUN_003797"/>
<accession>A0A2I1GWD9</accession>
<evidence type="ECO:0000313" key="5">
    <source>
        <dbReference type="Proteomes" id="UP000234323"/>
    </source>
</evidence>
<feature type="domain" description="HMG box" evidence="3">
    <location>
        <begin position="22"/>
        <end position="87"/>
    </location>
</feature>
<sequence>MAELRVFQYSFQSETLKVLEKRKRESNPFFLFRNDMREKAQKKLKMTELSKMASDSWKLLSEEDKAKWKRRYEINRDLQQRKEDKENKEIVDESDLVDKKDPVEETTTDSDDPVVVKIENIQ</sequence>
<dbReference type="Proteomes" id="UP000234323">
    <property type="component" value="Unassembled WGS sequence"/>
</dbReference>
<proteinExistence type="predicted"/>
<dbReference type="PROSITE" id="PS50118">
    <property type="entry name" value="HMG_BOX_2"/>
    <property type="match status" value="1"/>
</dbReference>
<dbReference type="InterPro" id="IPR036910">
    <property type="entry name" value="HMG_box_dom_sf"/>
</dbReference>
<feature type="region of interest" description="Disordered" evidence="2">
    <location>
        <begin position="79"/>
        <end position="122"/>
    </location>
</feature>
<gene>
    <name evidence="4" type="ORF">RhiirA4_531688</name>
</gene>
<dbReference type="Gene3D" id="1.10.30.10">
    <property type="entry name" value="High mobility group box domain"/>
    <property type="match status" value="1"/>
</dbReference>
<dbReference type="Pfam" id="PF00505">
    <property type="entry name" value="HMG_box"/>
    <property type="match status" value="1"/>
</dbReference>
<name>A0A2I1GWD9_9GLOM</name>
<keyword evidence="1" id="KW-0539">Nucleus</keyword>
<reference evidence="4 5" key="1">
    <citation type="submission" date="2015-10" db="EMBL/GenBank/DDBJ databases">
        <title>Genome analyses suggest a sexual origin of heterokaryosis in a supposedly ancient asexual fungus.</title>
        <authorList>
            <person name="Ropars J."/>
            <person name="Sedzielewska K."/>
            <person name="Noel J."/>
            <person name="Charron P."/>
            <person name="Farinelli L."/>
            <person name="Marton T."/>
            <person name="Kruger M."/>
            <person name="Pelin A."/>
            <person name="Brachmann A."/>
            <person name="Corradi N."/>
        </authorList>
    </citation>
    <scope>NUCLEOTIDE SEQUENCE [LARGE SCALE GENOMIC DNA]</scope>
    <source>
        <strain evidence="4 5">A4</strain>
    </source>
</reference>
<organism evidence="4 5">
    <name type="scientific">Rhizophagus irregularis</name>
    <dbReference type="NCBI Taxonomy" id="588596"/>
    <lineage>
        <taxon>Eukaryota</taxon>
        <taxon>Fungi</taxon>
        <taxon>Fungi incertae sedis</taxon>
        <taxon>Mucoromycota</taxon>
        <taxon>Glomeromycotina</taxon>
        <taxon>Glomeromycetes</taxon>
        <taxon>Glomerales</taxon>
        <taxon>Glomeraceae</taxon>
        <taxon>Rhizophagus</taxon>
    </lineage>
</organism>
<feature type="DNA-binding region" description="HMG box" evidence="1">
    <location>
        <begin position="22"/>
        <end position="87"/>
    </location>
</feature>
<dbReference type="OrthoDB" id="2370100at2759"/>
<evidence type="ECO:0000256" key="2">
    <source>
        <dbReference type="SAM" id="MobiDB-lite"/>
    </source>
</evidence>
<keyword evidence="1" id="KW-0238">DNA-binding</keyword>
<evidence type="ECO:0000259" key="3">
    <source>
        <dbReference type="PROSITE" id="PS50118"/>
    </source>
</evidence>
<keyword evidence="5" id="KW-1185">Reference proteome</keyword>
<evidence type="ECO:0000256" key="1">
    <source>
        <dbReference type="PROSITE-ProRule" id="PRU00267"/>
    </source>
</evidence>
<evidence type="ECO:0000313" key="4">
    <source>
        <dbReference type="EMBL" id="PKY50951.1"/>
    </source>
</evidence>
<dbReference type="AlphaFoldDB" id="A0A2I1GWD9"/>
<dbReference type="SUPFAM" id="SSF47095">
    <property type="entry name" value="HMG-box"/>
    <property type="match status" value="1"/>
</dbReference>
<dbReference type="GO" id="GO:0005634">
    <property type="term" value="C:nucleus"/>
    <property type="evidence" value="ECO:0007669"/>
    <property type="project" value="UniProtKB-UniRule"/>
</dbReference>
<dbReference type="VEuPathDB" id="FungiDB:RhiirA1_502029"/>
<comment type="caution">
    <text evidence="4">The sequence shown here is derived from an EMBL/GenBank/DDBJ whole genome shotgun (WGS) entry which is preliminary data.</text>
</comment>
<dbReference type="EMBL" id="LLXI01000946">
    <property type="protein sequence ID" value="PKY50951.1"/>
    <property type="molecule type" value="Genomic_DNA"/>
</dbReference>